<dbReference type="Pfam" id="PF19420">
    <property type="entry name" value="DDAH_eukar"/>
    <property type="match status" value="1"/>
</dbReference>
<proteinExistence type="predicted"/>
<dbReference type="KEGG" id="paek:D3873_01080"/>
<keyword evidence="2" id="KW-1185">Reference proteome</keyword>
<accession>A0A385YS06</accession>
<reference evidence="2" key="1">
    <citation type="submission" date="2018-09" db="EMBL/GenBank/DDBJ databases">
        <authorList>
            <person name="Zhu H."/>
        </authorList>
    </citation>
    <scope>NUCLEOTIDE SEQUENCE [LARGE SCALE GENOMIC DNA]</scope>
    <source>
        <strain evidence="2">K2R23-3</strain>
    </source>
</reference>
<sequence length="284" mass="32131">MNVKLQPHQWTGCHSEYGNLQQVIVCEPKYMAIKEVINDVQKQYASENINQFRAMKQHQDFVRTLQVEGVQVIKVPAKQDFPEQVFTRDIGFTVGNNVFISNMASDVRDGEEEMLRKWLGMNGYAYKRMESGHVEGGDVIVDGKRVFVGVSNRTSRDAITNLQNELPTHDVIAIPFNPKYLHLDCVFNILSPTDALIFRDAMDEKTIELLSKYYRLIDVEADEQFSMGTNVLSIGGNRVISLPVNPKVNASMSEAGYRVIEVDLSEIIKSGGSFRCCTMPLTRK</sequence>
<evidence type="ECO:0008006" key="3">
    <source>
        <dbReference type="Google" id="ProtNLM"/>
    </source>
</evidence>
<dbReference type="Gene3D" id="3.75.10.10">
    <property type="entry name" value="L-arginine/glycine Amidinotransferase, Chain A"/>
    <property type="match status" value="1"/>
</dbReference>
<dbReference type="OrthoDB" id="9814070at2"/>
<dbReference type="SUPFAM" id="SSF55909">
    <property type="entry name" value="Pentein"/>
    <property type="match status" value="1"/>
</dbReference>
<protein>
    <recommendedName>
        <fullName evidence="3">N-dimethylarginine dimethylaminohydrolase</fullName>
    </recommendedName>
</protein>
<organism evidence="1 2">
    <name type="scientific">Paenisporosarcina cavernae</name>
    <dbReference type="NCBI Taxonomy" id="2320858"/>
    <lineage>
        <taxon>Bacteria</taxon>
        <taxon>Bacillati</taxon>
        <taxon>Bacillota</taxon>
        <taxon>Bacilli</taxon>
        <taxon>Bacillales</taxon>
        <taxon>Caryophanaceae</taxon>
        <taxon>Paenisporosarcina</taxon>
    </lineage>
</organism>
<dbReference type="Proteomes" id="UP000265725">
    <property type="component" value="Chromosome"/>
</dbReference>
<dbReference type="PANTHER" id="PTHR47271:SF2">
    <property type="entry name" value="ARGININE DEIMINASE"/>
    <property type="match status" value="1"/>
</dbReference>
<gene>
    <name evidence="1" type="ORF">D3873_01080</name>
</gene>
<dbReference type="GO" id="GO:0016990">
    <property type="term" value="F:arginine deiminase activity"/>
    <property type="evidence" value="ECO:0007669"/>
    <property type="project" value="TreeGrafter"/>
</dbReference>
<evidence type="ECO:0000313" key="1">
    <source>
        <dbReference type="EMBL" id="AYC28528.1"/>
    </source>
</evidence>
<dbReference type="GO" id="GO:0019546">
    <property type="term" value="P:L-arginine deiminase pathway"/>
    <property type="evidence" value="ECO:0007669"/>
    <property type="project" value="TreeGrafter"/>
</dbReference>
<dbReference type="PANTHER" id="PTHR47271">
    <property type="entry name" value="ARGININE DEIMINASE"/>
    <property type="match status" value="1"/>
</dbReference>
<name>A0A385YS06_9BACL</name>
<dbReference type="AlphaFoldDB" id="A0A385YS06"/>
<dbReference type="EMBL" id="CP032418">
    <property type="protein sequence ID" value="AYC28528.1"/>
    <property type="molecule type" value="Genomic_DNA"/>
</dbReference>
<dbReference type="RefSeq" id="WP_119882273.1">
    <property type="nucleotide sequence ID" value="NZ_CP032418.1"/>
</dbReference>
<evidence type="ECO:0000313" key="2">
    <source>
        <dbReference type="Proteomes" id="UP000265725"/>
    </source>
</evidence>